<name>A0ABW2R8S4_9BURK</name>
<evidence type="ECO:0008006" key="3">
    <source>
        <dbReference type="Google" id="ProtNLM"/>
    </source>
</evidence>
<protein>
    <recommendedName>
        <fullName evidence="3">Aminoglycoside phosphotransferase</fullName>
    </recommendedName>
</protein>
<comment type="caution">
    <text evidence="1">The sequence shown here is derived from an EMBL/GenBank/DDBJ whole genome shotgun (WGS) entry which is preliminary data.</text>
</comment>
<reference evidence="2" key="1">
    <citation type="journal article" date="2019" name="Int. J. Syst. Evol. Microbiol.">
        <title>The Global Catalogue of Microorganisms (GCM) 10K type strain sequencing project: providing services to taxonomists for standard genome sequencing and annotation.</title>
        <authorList>
            <consortium name="The Broad Institute Genomics Platform"/>
            <consortium name="The Broad Institute Genome Sequencing Center for Infectious Disease"/>
            <person name="Wu L."/>
            <person name="Ma J."/>
        </authorList>
    </citation>
    <scope>NUCLEOTIDE SEQUENCE [LARGE SCALE GENOMIC DNA]</scope>
    <source>
        <strain evidence="2">CCUG 54518</strain>
    </source>
</reference>
<dbReference type="InterPro" id="IPR011009">
    <property type="entry name" value="Kinase-like_dom_sf"/>
</dbReference>
<evidence type="ECO:0000313" key="1">
    <source>
        <dbReference type="EMBL" id="MFC7434514.1"/>
    </source>
</evidence>
<sequence>MPVALRAALEQAGHPLAAVRLTSLPDKGLAHDHVRLEGTGLLARVPKQSQMGLTAPDNLAYQQTCFARAAAGGATPQLHGVLPPSHDLPRGALLVQEIVGRPARLPEDLTALAQSLAALHGLPLPPAAARPPLRADADPLQALLDEVREQAGWWPQAGVHEEVTRCREAELAGLAALCAQPERPEVTLVAFDAHPGNFIVRPDGLAVLVDLEKCRYSYPGLDLAHATLYTSTTWDIESRCELQADEVAGFYRQWAMGMEPSAARAASSWHLPLRAAMWLWSLTWCAKWRVLSRQAVRDGADGEDWSAQRSEDRLVSHVRERVDHYLDPDVVSKIRRGFDDLGEALSL</sequence>
<gene>
    <name evidence="1" type="ORF">ACFQNJ_08320</name>
</gene>
<keyword evidence="2" id="KW-1185">Reference proteome</keyword>
<accession>A0ABW2R8S4</accession>
<proteinExistence type="predicted"/>
<organism evidence="1 2">
    <name type="scientific">Hydrogenophaga bisanensis</name>
    <dbReference type="NCBI Taxonomy" id="439611"/>
    <lineage>
        <taxon>Bacteria</taxon>
        <taxon>Pseudomonadati</taxon>
        <taxon>Pseudomonadota</taxon>
        <taxon>Betaproteobacteria</taxon>
        <taxon>Burkholderiales</taxon>
        <taxon>Comamonadaceae</taxon>
        <taxon>Hydrogenophaga</taxon>
    </lineage>
</organism>
<dbReference type="RefSeq" id="WP_382255941.1">
    <property type="nucleotide sequence ID" value="NZ_JBHTBX010000004.1"/>
</dbReference>
<dbReference type="EMBL" id="JBHTBX010000004">
    <property type="protein sequence ID" value="MFC7434514.1"/>
    <property type="molecule type" value="Genomic_DNA"/>
</dbReference>
<dbReference type="Gene3D" id="3.90.1200.10">
    <property type="match status" value="1"/>
</dbReference>
<dbReference type="SUPFAM" id="SSF56112">
    <property type="entry name" value="Protein kinase-like (PK-like)"/>
    <property type="match status" value="1"/>
</dbReference>
<evidence type="ECO:0000313" key="2">
    <source>
        <dbReference type="Proteomes" id="UP001596495"/>
    </source>
</evidence>
<dbReference type="Proteomes" id="UP001596495">
    <property type="component" value="Unassembled WGS sequence"/>
</dbReference>